<proteinExistence type="predicted"/>
<keyword evidence="2" id="KW-1185">Reference proteome</keyword>
<organism evidence="1 2">
    <name type="scientific">Xenorhabdus hominickii</name>
    <dbReference type="NCBI Taxonomy" id="351679"/>
    <lineage>
        <taxon>Bacteria</taxon>
        <taxon>Pseudomonadati</taxon>
        <taxon>Pseudomonadota</taxon>
        <taxon>Gammaproteobacteria</taxon>
        <taxon>Enterobacterales</taxon>
        <taxon>Morganellaceae</taxon>
        <taxon>Xenorhabdus</taxon>
    </lineage>
</organism>
<accession>A0ABN4S0P4</accession>
<evidence type="ECO:0000313" key="1">
    <source>
        <dbReference type="EMBL" id="AOM39942.1"/>
    </source>
</evidence>
<name>A0ABN4S0P4_XENHO</name>
<dbReference type="Pfam" id="PF21825">
    <property type="entry name" value="crAss001_48"/>
    <property type="match status" value="1"/>
</dbReference>
<protein>
    <submittedName>
        <fullName evidence="1">Uncharacterized protein</fullName>
    </submittedName>
</protein>
<evidence type="ECO:0000313" key="2">
    <source>
        <dbReference type="Proteomes" id="UP000094600"/>
    </source>
</evidence>
<reference evidence="1 2" key="1">
    <citation type="submission" date="2016-06" db="EMBL/GenBank/DDBJ databases">
        <title>Bacterial characters and pathogenicity of Xenorhabdus hominickii from an entomopathogenic nematode, Steinernema monticolum.</title>
        <authorList>
            <person name="Park Y."/>
            <person name="Kim Y."/>
        </authorList>
    </citation>
    <scope>NUCLEOTIDE SEQUENCE [LARGE SCALE GENOMIC DNA]</scope>
    <source>
        <strain evidence="1 2">ANU1</strain>
    </source>
</reference>
<dbReference type="Proteomes" id="UP000094600">
    <property type="component" value="Chromosome"/>
</dbReference>
<sequence>MDYAYAKQRPKQLCIDEMNELDKRIEKLSDFIGDSIYNKLEEVDQFLLAAQLSAMKMYSEILHKRFRRF</sequence>
<gene>
    <name evidence="1" type="ORF">A9255_04750</name>
</gene>
<dbReference type="InterPro" id="IPR054052">
    <property type="entry name" value="Y16Q-like"/>
</dbReference>
<dbReference type="EMBL" id="CP016176">
    <property type="protein sequence ID" value="AOM39942.1"/>
    <property type="molecule type" value="Genomic_DNA"/>
</dbReference>